<protein>
    <recommendedName>
        <fullName evidence="9">AP2/ERF domain-containing protein</fullName>
    </recommendedName>
</protein>
<dbReference type="GO" id="GO:0003677">
    <property type="term" value="F:DNA binding"/>
    <property type="evidence" value="ECO:0007669"/>
    <property type="project" value="UniProtKB-KW"/>
</dbReference>
<keyword evidence="11" id="KW-1185">Reference proteome</keyword>
<dbReference type="PANTHER" id="PTHR31985:SF273">
    <property type="entry name" value="ETHYLENE-RESPONSIVE TRANSCRIPTION FACTOR ERF017"/>
    <property type="match status" value="1"/>
</dbReference>
<evidence type="ECO:0000256" key="5">
    <source>
        <dbReference type="ARBA" id="ARBA00023163"/>
    </source>
</evidence>
<evidence type="ECO:0000256" key="6">
    <source>
        <dbReference type="ARBA" id="ARBA00023242"/>
    </source>
</evidence>
<evidence type="ECO:0000256" key="2">
    <source>
        <dbReference type="ARBA" id="ARBA00023015"/>
    </source>
</evidence>
<evidence type="ECO:0000256" key="8">
    <source>
        <dbReference type="SAM" id="MobiDB-lite"/>
    </source>
</evidence>
<dbReference type="InterPro" id="IPR036955">
    <property type="entry name" value="AP2/ERF_dom_sf"/>
</dbReference>
<feature type="compositionally biased region" description="Polar residues" evidence="8">
    <location>
        <begin position="1"/>
        <end position="11"/>
    </location>
</feature>
<dbReference type="Proteomes" id="UP000095767">
    <property type="component" value="Unassembled WGS sequence"/>
</dbReference>
<dbReference type="InterPro" id="IPR001471">
    <property type="entry name" value="AP2/ERF_dom"/>
</dbReference>
<accession>A0A1E5V8Y2</accession>
<organism evidence="10 11">
    <name type="scientific">Dichanthelium oligosanthes</name>
    <dbReference type="NCBI Taxonomy" id="888268"/>
    <lineage>
        <taxon>Eukaryota</taxon>
        <taxon>Viridiplantae</taxon>
        <taxon>Streptophyta</taxon>
        <taxon>Embryophyta</taxon>
        <taxon>Tracheophyta</taxon>
        <taxon>Spermatophyta</taxon>
        <taxon>Magnoliopsida</taxon>
        <taxon>Liliopsida</taxon>
        <taxon>Poales</taxon>
        <taxon>Poaceae</taxon>
        <taxon>PACMAD clade</taxon>
        <taxon>Panicoideae</taxon>
        <taxon>Panicodae</taxon>
        <taxon>Paniceae</taxon>
        <taxon>Dichantheliinae</taxon>
        <taxon>Dichanthelium</taxon>
    </lineage>
</organism>
<dbReference type="PANTHER" id="PTHR31985">
    <property type="entry name" value="ETHYLENE-RESPONSIVE TRANSCRIPTION FACTOR ERF042-RELATED"/>
    <property type="match status" value="1"/>
</dbReference>
<feature type="region of interest" description="Disordered" evidence="8">
    <location>
        <begin position="1"/>
        <end position="31"/>
    </location>
</feature>
<comment type="caution">
    <text evidence="10">The sequence shown here is derived from an EMBL/GenBank/DDBJ whole genome shotgun (WGS) entry which is preliminary data.</text>
</comment>
<dbReference type="PRINTS" id="PR00367">
    <property type="entry name" value="ETHRSPELEMNT"/>
</dbReference>
<dbReference type="Pfam" id="PF00847">
    <property type="entry name" value="AP2"/>
    <property type="match status" value="1"/>
</dbReference>
<dbReference type="SMART" id="SM00380">
    <property type="entry name" value="AP2"/>
    <property type="match status" value="1"/>
</dbReference>
<keyword evidence="4" id="KW-0010">Activator</keyword>
<dbReference type="InterPro" id="IPR016177">
    <property type="entry name" value="DNA-bd_dom_sf"/>
</dbReference>
<dbReference type="STRING" id="888268.A0A1E5V8Y2"/>
<evidence type="ECO:0000313" key="10">
    <source>
        <dbReference type="EMBL" id="OEL21613.1"/>
    </source>
</evidence>
<dbReference type="SUPFAM" id="SSF54171">
    <property type="entry name" value="DNA-binding domain"/>
    <property type="match status" value="1"/>
</dbReference>
<sequence>MPATGSSSSTPAREREGARHAYAPSPLGQGKYRGVRRRRWGRWVSEIRRPNSRERIWLGSFDTPEKAARAFDAALVCLRGPGAADGLNFPGSPPNVPRTSDSQEVCAASVSHANHNDDGGAPLELVAAVSRANGAVGAATAAREASSAATPGVSVESAAVPARPQVYAAAASHAKQAAAGASIPTAAAPEAAAMTDPTTAHGRGLPVERVAVPAPLQVSLERLDWSANLPPLYSPPTVTGSHTYLPILTAAAPPDDLEENDDHPCNCLWSFDSDGSCSRH</sequence>
<evidence type="ECO:0000256" key="7">
    <source>
        <dbReference type="ARBA" id="ARBA00024343"/>
    </source>
</evidence>
<comment type="subcellular location">
    <subcellularLocation>
        <location evidence="1">Nucleus</location>
    </subcellularLocation>
</comment>
<evidence type="ECO:0000256" key="1">
    <source>
        <dbReference type="ARBA" id="ARBA00004123"/>
    </source>
</evidence>
<dbReference type="OrthoDB" id="1918918at2759"/>
<evidence type="ECO:0000256" key="3">
    <source>
        <dbReference type="ARBA" id="ARBA00023125"/>
    </source>
</evidence>
<keyword evidence="6" id="KW-0539">Nucleus</keyword>
<dbReference type="Gene3D" id="3.30.730.10">
    <property type="entry name" value="AP2/ERF domain"/>
    <property type="match status" value="1"/>
</dbReference>
<keyword evidence="3" id="KW-0238">DNA-binding</keyword>
<evidence type="ECO:0000259" key="9">
    <source>
        <dbReference type="PROSITE" id="PS51032"/>
    </source>
</evidence>
<comment type="similarity">
    <text evidence="7">Belongs to the AP2/ERF transcription factor family. ERF subfamily.</text>
</comment>
<dbReference type="AlphaFoldDB" id="A0A1E5V8Y2"/>
<dbReference type="GO" id="GO:0003700">
    <property type="term" value="F:DNA-binding transcription factor activity"/>
    <property type="evidence" value="ECO:0007669"/>
    <property type="project" value="InterPro"/>
</dbReference>
<evidence type="ECO:0000313" key="11">
    <source>
        <dbReference type="Proteomes" id="UP000095767"/>
    </source>
</evidence>
<gene>
    <name evidence="10" type="ORF">BAE44_0017365</name>
</gene>
<reference evidence="10 11" key="1">
    <citation type="submission" date="2016-09" db="EMBL/GenBank/DDBJ databases">
        <title>The draft genome of Dichanthelium oligosanthes: A C3 panicoid grass species.</title>
        <authorList>
            <person name="Studer A.J."/>
            <person name="Schnable J.C."/>
            <person name="Brutnell T.P."/>
        </authorList>
    </citation>
    <scope>NUCLEOTIDE SEQUENCE [LARGE SCALE GENOMIC DNA]</scope>
    <source>
        <strain evidence="11">cv. Kellogg 1175</strain>
        <tissue evidence="10">Leaf</tissue>
    </source>
</reference>
<dbReference type="FunFam" id="3.30.730.10:FF:000001">
    <property type="entry name" value="Ethylene-responsive transcription factor 2"/>
    <property type="match status" value="1"/>
</dbReference>
<keyword evidence="5" id="KW-0804">Transcription</keyword>
<name>A0A1E5V8Y2_9POAL</name>
<dbReference type="EMBL" id="LWDX02047528">
    <property type="protein sequence ID" value="OEL21613.1"/>
    <property type="molecule type" value="Genomic_DNA"/>
</dbReference>
<dbReference type="PROSITE" id="PS51032">
    <property type="entry name" value="AP2_ERF"/>
    <property type="match status" value="1"/>
</dbReference>
<proteinExistence type="inferred from homology"/>
<dbReference type="CDD" id="cd00018">
    <property type="entry name" value="AP2"/>
    <property type="match status" value="1"/>
</dbReference>
<dbReference type="GO" id="GO:0005634">
    <property type="term" value="C:nucleus"/>
    <property type="evidence" value="ECO:0007669"/>
    <property type="project" value="UniProtKB-SubCell"/>
</dbReference>
<evidence type="ECO:0000256" key="4">
    <source>
        <dbReference type="ARBA" id="ARBA00023159"/>
    </source>
</evidence>
<feature type="domain" description="AP2/ERF" evidence="9">
    <location>
        <begin position="31"/>
        <end position="90"/>
    </location>
</feature>
<keyword evidence="2" id="KW-0805">Transcription regulation</keyword>
<dbReference type="InterPro" id="IPR051032">
    <property type="entry name" value="AP2/ERF_TF_ERF_subfamily"/>
</dbReference>